<gene>
    <name evidence="2" type="ORF">ACH5RR_039564</name>
</gene>
<dbReference type="Proteomes" id="UP001630127">
    <property type="component" value="Unassembled WGS sequence"/>
</dbReference>
<proteinExistence type="predicted"/>
<comment type="caution">
    <text evidence="2">The sequence shown here is derived from an EMBL/GenBank/DDBJ whole genome shotgun (WGS) entry which is preliminary data.</text>
</comment>
<keyword evidence="3" id="KW-1185">Reference proteome</keyword>
<dbReference type="EMBL" id="JBJUIK010000016">
    <property type="protein sequence ID" value="KAL3500471.1"/>
    <property type="molecule type" value="Genomic_DNA"/>
</dbReference>
<evidence type="ECO:0000256" key="1">
    <source>
        <dbReference type="SAM" id="Phobius"/>
    </source>
</evidence>
<evidence type="ECO:0000313" key="3">
    <source>
        <dbReference type="Proteomes" id="UP001630127"/>
    </source>
</evidence>
<accession>A0ABD2Y156</accession>
<organism evidence="2 3">
    <name type="scientific">Cinchona calisaya</name>
    <dbReference type="NCBI Taxonomy" id="153742"/>
    <lineage>
        <taxon>Eukaryota</taxon>
        <taxon>Viridiplantae</taxon>
        <taxon>Streptophyta</taxon>
        <taxon>Embryophyta</taxon>
        <taxon>Tracheophyta</taxon>
        <taxon>Spermatophyta</taxon>
        <taxon>Magnoliopsida</taxon>
        <taxon>eudicotyledons</taxon>
        <taxon>Gunneridae</taxon>
        <taxon>Pentapetalae</taxon>
        <taxon>asterids</taxon>
        <taxon>lamiids</taxon>
        <taxon>Gentianales</taxon>
        <taxon>Rubiaceae</taxon>
        <taxon>Cinchonoideae</taxon>
        <taxon>Cinchoneae</taxon>
        <taxon>Cinchona</taxon>
    </lineage>
</organism>
<feature type="transmembrane region" description="Helical" evidence="1">
    <location>
        <begin position="15"/>
        <end position="34"/>
    </location>
</feature>
<keyword evidence="1" id="KW-0472">Membrane</keyword>
<name>A0ABD2Y156_9GENT</name>
<reference evidence="2 3" key="1">
    <citation type="submission" date="2024-11" db="EMBL/GenBank/DDBJ databases">
        <title>A near-complete genome assembly of Cinchona calisaya.</title>
        <authorList>
            <person name="Lian D.C."/>
            <person name="Zhao X.W."/>
            <person name="Wei L."/>
        </authorList>
    </citation>
    <scope>NUCLEOTIDE SEQUENCE [LARGE SCALE GENOMIC DNA]</scope>
    <source>
        <tissue evidence="2">Nenye</tissue>
    </source>
</reference>
<keyword evidence="1" id="KW-0812">Transmembrane</keyword>
<keyword evidence="1" id="KW-1133">Transmembrane helix</keyword>
<evidence type="ECO:0000313" key="2">
    <source>
        <dbReference type="EMBL" id="KAL3500471.1"/>
    </source>
</evidence>
<protein>
    <submittedName>
        <fullName evidence="2">Uncharacterized protein</fullName>
    </submittedName>
</protein>
<sequence length="125" mass="14380">MEFVEESYSLTESFLTVWVIIVVGCCTIWKPLIFRSRILSLGSFRWSRILSLGSFLCVMCCLTSCPAQSISPLGEMITITGEIFSHHGFPFCSTEWRHTNYLYPCSLMEPNAITLEQLQDYDLQY</sequence>
<dbReference type="AlphaFoldDB" id="A0ABD2Y156"/>